<dbReference type="InterPro" id="IPR025619">
    <property type="entry name" value="YlzJ"/>
</dbReference>
<dbReference type="RefSeq" id="WP_148867132.1">
    <property type="nucleotide sequence ID" value="NZ_VNHO01000012.1"/>
</dbReference>
<name>A0A5S5ATG9_9FIRM</name>
<sequence length="71" mass="8251">MILYTALPLELVLEGMDRKYEFKEIEIDNVKLLVEPLDVDKGRIISIFSTDPLVYLNPKLYPGNIIKFVPR</sequence>
<keyword evidence="2" id="KW-1185">Reference proteome</keyword>
<protein>
    <submittedName>
        <fullName evidence="1">YlzJ-like protein</fullName>
    </submittedName>
</protein>
<dbReference type="Proteomes" id="UP000322294">
    <property type="component" value="Unassembled WGS sequence"/>
</dbReference>
<dbReference type="Pfam" id="PF14035">
    <property type="entry name" value="YlzJ"/>
    <property type="match status" value="1"/>
</dbReference>
<gene>
    <name evidence="1" type="ORF">LZ11_01373</name>
</gene>
<evidence type="ECO:0000313" key="2">
    <source>
        <dbReference type="Proteomes" id="UP000322294"/>
    </source>
</evidence>
<evidence type="ECO:0000313" key="1">
    <source>
        <dbReference type="EMBL" id="TYP54306.1"/>
    </source>
</evidence>
<reference evidence="1 2" key="1">
    <citation type="submission" date="2019-07" db="EMBL/GenBank/DDBJ databases">
        <title>Genomic Encyclopedia of Type Strains, Phase I: the one thousand microbial genomes (KMG-I) project.</title>
        <authorList>
            <person name="Kyrpides N."/>
        </authorList>
    </citation>
    <scope>NUCLEOTIDE SEQUENCE [LARGE SCALE GENOMIC DNA]</scope>
    <source>
        <strain evidence="1 2">DSM 16647</strain>
    </source>
</reference>
<dbReference type="AlphaFoldDB" id="A0A5S5ATG9"/>
<accession>A0A5S5ATG9</accession>
<dbReference type="EMBL" id="VNHO01000012">
    <property type="protein sequence ID" value="TYP54306.1"/>
    <property type="molecule type" value="Genomic_DNA"/>
</dbReference>
<proteinExistence type="predicted"/>
<organism evidence="1 2">
    <name type="scientific">Thermosediminibacter litoriperuensis</name>
    <dbReference type="NCBI Taxonomy" id="291989"/>
    <lineage>
        <taxon>Bacteria</taxon>
        <taxon>Bacillati</taxon>
        <taxon>Bacillota</taxon>
        <taxon>Clostridia</taxon>
        <taxon>Thermosediminibacterales</taxon>
        <taxon>Thermosediminibacteraceae</taxon>
        <taxon>Thermosediminibacter</taxon>
    </lineage>
</organism>
<dbReference type="OrthoDB" id="1683573at2"/>
<comment type="caution">
    <text evidence="1">The sequence shown here is derived from an EMBL/GenBank/DDBJ whole genome shotgun (WGS) entry which is preliminary data.</text>
</comment>